<dbReference type="AlphaFoldDB" id="X1KSU7"/>
<proteinExistence type="predicted"/>
<sequence length="137" mass="16586">MKKLKEIVFKLPLDPIYRNFLTMLLRYELIQIHRLDENYIFATQKFTFKEAQMHPKNLKGSYGIEFIEILAEDKQKNEYICFVKHRWHKELHSFFKNPEIMIKPPIIMEDNCIVITFISHGKHIDEIIEKQKKTYGN</sequence>
<accession>X1KSU7</accession>
<dbReference type="EMBL" id="BARU01035840">
    <property type="protein sequence ID" value="GAH85053.1"/>
    <property type="molecule type" value="Genomic_DNA"/>
</dbReference>
<reference evidence="1" key="1">
    <citation type="journal article" date="2014" name="Front. Microbiol.">
        <title>High frequency of phylogenetically diverse reductive dehalogenase-homologous genes in deep subseafloor sedimentary metagenomes.</title>
        <authorList>
            <person name="Kawai M."/>
            <person name="Futagami T."/>
            <person name="Toyoda A."/>
            <person name="Takaki Y."/>
            <person name="Nishi S."/>
            <person name="Hori S."/>
            <person name="Arai W."/>
            <person name="Tsubouchi T."/>
            <person name="Morono Y."/>
            <person name="Uchiyama I."/>
            <person name="Ito T."/>
            <person name="Fujiyama A."/>
            <person name="Inagaki F."/>
            <person name="Takami H."/>
        </authorList>
    </citation>
    <scope>NUCLEOTIDE SEQUENCE</scope>
    <source>
        <strain evidence="1">Expedition CK06-06</strain>
    </source>
</reference>
<comment type="caution">
    <text evidence="1">The sequence shown here is derived from an EMBL/GenBank/DDBJ whole genome shotgun (WGS) entry which is preliminary data.</text>
</comment>
<name>X1KSU7_9ZZZZ</name>
<feature type="non-terminal residue" evidence="1">
    <location>
        <position position="137"/>
    </location>
</feature>
<gene>
    <name evidence="1" type="ORF">S03H2_56049</name>
</gene>
<organism evidence="1">
    <name type="scientific">marine sediment metagenome</name>
    <dbReference type="NCBI Taxonomy" id="412755"/>
    <lineage>
        <taxon>unclassified sequences</taxon>
        <taxon>metagenomes</taxon>
        <taxon>ecological metagenomes</taxon>
    </lineage>
</organism>
<protein>
    <submittedName>
        <fullName evidence="1">Uncharacterized protein</fullName>
    </submittedName>
</protein>
<evidence type="ECO:0000313" key="1">
    <source>
        <dbReference type="EMBL" id="GAH85053.1"/>
    </source>
</evidence>